<feature type="transmembrane region" description="Helical" evidence="1">
    <location>
        <begin position="129"/>
        <end position="157"/>
    </location>
</feature>
<evidence type="ECO:0000256" key="1">
    <source>
        <dbReference type="SAM" id="Phobius"/>
    </source>
</evidence>
<keyword evidence="1" id="KW-0812">Transmembrane</keyword>
<dbReference type="Proteomes" id="UP000249829">
    <property type="component" value="Unassembled WGS sequence"/>
</dbReference>
<name>A0A2V5HFR8_ASPV1</name>
<evidence type="ECO:0000313" key="2">
    <source>
        <dbReference type="EMBL" id="PYI23249.1"/>
    </source>
</evidence>
<proteinExistence type="predicted"/>
<keyword evidence="1" id="KW-1133">Transmembrane helix</keyword>
<reference evidence="2 3" key="1">
    <citation type="submission" date="2018-02" db="EMBL/GenBank/DDBJ databases">
        <title>The genomes of Aspergillus section Nigri reveals drivers in fungal speciation.</title>
        <authorList>
            <consortium name="DOE Joint Genome Institute"/>
            <person name="Vesth T.C."/>
            <person name="Nybo J."/>
            <person name="Theobald S."/>
            <person name="Brandl J."/>
            <person name="Frisvad J.C."/>
            <person name="Nielsen K.F."/>
            <person name="Lyhne E.K."/>
            <person name="Kogle M.E."/>
            <person name="Kuo A."/>
            <person name="Riley R."/>
            <person name="Clum A."/>
            <person name="Nolan M."/>
            <person name="Lipzen A."/>
            <person name="Salamov A."/>
            <person name="Henrissat B."/>
            <person name="Wiebenga A."/>
            <person name="De vries R.P."/>
            <person name="Grigoriev I.V."/>
            <person name="Mortensen U.H."/>
            <person name="Andersen M.R."/>
            <person name="Baker S.E."/>
        </authorList>
    </citation>
    <scope>NUCLEOTIDE SEQUENCE [LARGE SCALE GENOMIC DNA]</scope>
    <source>
        <strain evidence="2 3">CBS 115571</strain>
    </source>
</reference>
<accession>A0A2V5HFR8</accession>
<protein>
    <submittedName>
        <fullName evidence="2">Uncharacterized protein</fullName>
    </submittedName>
</protein>
<keyword evidence="1" id="KW-0472">Membrane</keyword>
<dbReference type="EMBL" id="KZ825106">
    <property type="protein sequence ID" value="PYI23249.1"/>
    <property type="molecule type" value="Genomic_DNA"/>
</dbReference>
<evidence type="ECO:0000313" key="3">
    <source>
        <dbReference type="Proteomes" id="UP000249829"/>
    </source>
</evidence>
<keyword evidence="3" id="KW-1185">Reference proteome</keyword>
<organism evidence="2 3">
    <name type="scientific">Aspergillus violaceofuscus (strain CBS 115571)</name>
    <dbReference type="NCBI Taxonomy" id="1450538"/>
    <lineage>
        <taxon>Eukaryota</taxon>
        <taxon>Fungi</taxon>
        <taxon>Dikarya</taxon>
        <taxon>Ascomycota</taxon>
        <taxon>Pezizomycotina</taxon>
        <taxon>Eurotiomycetes</taxon>
        <taxon>Eurotiomycetidae</taxon>
        <taxon>Eurotiales</taxon>
        <taxon>Aspergillaceae</taxon>
        <taxon>Aspergillus</taxon>
    </lineage>
</organism>
<dbReference type="AlphaFoldDB" id="A0A2V5HFR8"/>
<sequence length="162" mass="18540">MFRGLCVLGMMNMHTTTISMNMHDQLLLDRKENWITSNILSYLLLCILYHTADSISSCHDCQTFCPISFMIPFCMHSFHHLHLSLWDSLSMRRLLAGCVGLRTMSISLGTSSFGDPCCVYDCSFFHSMFIFAIPMFCSFSSSPSLIGHFTLLSFLFLPRYSR</sequence>
<gene>
    <name evidence="2" type="ORF">BO99DRAFT_198370</name>
</gene>